<evidence type="ECO:0008006" key="4">
    <source>
        <dbReference type="Google" id="ProtNLM"/>
    </source>
</evidence>
<proteinExistence type="predicted"/>
<dbReference type="AlphaFoldDB" id="A0A0B1Z953"/>
<dbReference type="OrthoDB" id="103556at2"/>
<dbReference type="EMBL" id="JQGJ01000002">
    <property type="protein sequence ID" value="KHK65893.1"/>
    <property type="molecule type" value="Genomic_DNA"/>
</dbReference>
<gene>
    <name evidence="2" type="ORF">JZ00_03725</name>
</gene>
<dbReference type="Gene3D" id="3.40.50.300">
    <property type="entry name" value="P-loop containing nucleotide triphosphate hydrolases"/>
    <property type="match status" value="1"/>
</dbReference>
<protein>
    <recommendedName>
        <fullName evidence="4">DUF3732 domain-containing protein</fullName>
    </recommendedName>
</protein>
<dbReference type="RefSeq" id="WP_039588961.1">
    <property type="nucleotide sequence ID" value="NZ_JQGJ02000004.1"/>
</dbReference>
<dbReference type="SUPFAM" id="SSF52540">
    <property type="entry name" value="P-loop containing nucleoside triphosphate hydrolases"/>
    <property type="match status" value="2"/>
</dbReference>
<dbReference type="Proteomes" id="UP000030949">
    <property type="component" value="Unassembled WGS sequence"/>
</dbReference>
<name>A0A0B1Z953_9PSED</name>
<sequence length="665" mass="75406">MKFTIDAVILWPRCPGLEPRVIPFQDGKINIIYGLSGTGKSSIVHIIDYVLGATKCQIPIGIIRDTVDWFGMKIRLLDTTYIVARRTPGSSQGSNELCMLEVDDEQIPNSVYRTHSLGQYKAAFDGMVRVSDLPHSDEEEPSGFDRRSSYRDMAAFNFLPQHIVANPNTLFFKTDSFAHKERLTRAMPYALGMVDANYIMNERRRDEAQREQDRLRKQLAVHDAAKASHYADVDQLFDRCIQLGLLERTNTQGAQKIELLKKVVIATHEGRLEQTLLEPQRLHISEKLKVVIEEVGKQQRIVDEFDAQIDGFDHLARNSKRFVAAIDTEKSHVIGLDWLKQSVTDGGHCVACGSFTNALPMVIENLEEKVNKVTRISDALKDNPVVDKQLATLKRQRAKEERELSRLMREQGRLIQEDERTRTAIGQIYYVAGEISRLIKQLDGSEADDGLKKRMTELESLIRHYNFQMSLTDMAEQERKVDAQLAPMFEDYADQFGLNGTPGAQIYLDRKELTLRFDSHGQRDFLWEIGSGANWMGYHIATFLGIHEYLSKDENRKLPPFSFIVIDQPSQVYFPSNTGGLNALDAGFEAVNQARPADVVATRRIFEVLAEGLKRAGHFIQIIVLEHAGPDIWGQVADTVPVAAWQSKDDGLIPAHWIHRHNDLA</sequence>
<keyword evidence="1" id="KW-0175">Coiled coil</keyword>
<dbReference type="Pfam" id="PF12532">
    <property type="entry name" value="DUF3732"/>
    <property type="match status" value="1"/>
</dbReference>
<accession>A0A0B1Z953</accession>
<evidence type="ECO:0000313" key="2">
    <source>
        <dbReference type="EMBL" id="KHK65893.1"/>
    </source>
</evidence>
<dbReference type="InterPro" id="IPR027417">
    <property type="entry name" value="P-loop_NTPase"/>
</dbReference>
<evidence type="ECO:0000256" key="1">
    <source>
        <dbReference type="SAM" id="Coils"/>
    </source>
</evidence>
<organism evidence="2 3">
    <name type="scientific">Pseudomonas frederiksbergensis</name>
    <dbReference type="NCBI Taxonomy" id="104087"/>
    <lineage>
        <taxon>Bacteria</taxon>
        <taxon>Pseudomonadati</taxon>
        <taxon>Pseudomonadota</taxon>
        <taxon>Gammaproteobacteria</taxon>
        <taxon>Pseudomonadales</taxon>
        <taxon>Pseudomonadaceae</taxon>
        <taxon>Pseudomonas</taxon>
    </lineage>
</organism>
<evidence type="ECO:0000313" key="3">
    <source>
        <dbReference type="Proteomes" id="UP000030949"/>
    </source>
</evidence>
<feature type="coiled-coil region" evidence="1">
    <location>
        <begin position="198"/>
        <end position="225"/>
    </location>
</feature>
<dbReference type="InterPro" id="IPR022205">
    <property type="entry name" value="DUF3732"/>
</dbReference>
<reference evidence="3" key="1">
    <citation type="submission" date="2015-03" db="EMBL/GenBank/DDBJ databases">
        <title>Pseudomonas frederiksbergensis hydrocarbon degrader.</title>
        <authorList>
            <person name="Brown L.M."/>
            <person name="Ruiz O.N."/>
            <person name="Mueller S."/>
            <person name="Gunasekera T.S."/>
        </authorList>
    </citation>
    <scope>NUCLEOTIDE SEQUENCE [LARGE SCALE GENOMIC DNA]</scope>
    <source>
        <strain evidence="3">SI8</strain>
    </source>
</reference>
<feature type="coiled-coil region" evidence="1">
    <location>
        <begin position="363"/>
        <end position="417"/>
    </location>
</feature>
<comment type="caution">
    <text evidence="2">The sequence shown here is derived from an EMBL/GenBank/DDBJ whole genome shotgun (WGS) entry which is preliminary data.</text>
</comment>